<evidence type="ECO:0000313" key="3">
    <source>
        <dbReference type="Proteomes" id="UP000095552"/>
    </source>
</evidence>
<dbReference type="EMBL" id="MDGQ01000005">
    <property type="protein sequence ID" value="OEK04906.1"/>
    <property type="molecule type" value="Genomic_DNA"/>
</dbReference>
<dbReference type="Proteomes" id="UP000095552">
    <property type="component" value="Unassembled WGS sequence"/>
</dbReference>
<dbReference type="AlphaFoldDB" id="A0A1E5T0M6"/>
<dbReference type="InterPro" id="IPR036514">
    <property type="entry name" value="SGNH_hydro_sf"/>
</dbReference>
<proteinExistence type="predicted"/>
<feature type="signal peptide" evidence="1">
    <location>
        <begin position="1"/>
        <end position="41"/>
    </location>
</feature>
<gene>
    <name evidence="2" type="ORF">BFP71_15835</name>
</gene>
<name>A0A1E5T0M6_9BACT</name>
<evidence type="ECO:0000256" key="1">
    <source>
        <dbReference type="SAM" id="SignalP"/>
    </source>
</evidence>
<sequence>MYLFLMAYNKNKMTKNIKRPTVLVKGVLASLLLLSVGCSYEAPEIPEPEVQTLQDADISNTVFLGGSLFSGVNNGVLVEDLSAQSIPQIFLNSVANNTQQVDFSATSSNTIGFNIFENGPNVNGIVGPYQLTFPPGADTTFFQEFVNGQAFAYAPVNTEIKNYSFPKAQVLDFTQASRTENTFINSYLNAGAQAPLAQIAGSQPSFFVLNLGYEDLLGYSVTGAEGNEDQADATAHAYGDILNTAVFESNLTAVVDALLANPNAKGALLNIPDFLKFPFFTETEFDITPYVIGLQTKLSNMRSAASDYNDVLETYYEQNPGFPFADRRPILTYPGDSPFTWGIQVEDRDLHDVVVNGEPLKKVRQAVRDELIYYRHEQFLTSTIGNLPENAVPESQYIKLAEIDIIRAKIAEYNQAIQQVAAASNGRLVVVDIYSYFEELYTGFNQFLDVPAEGTTIEGVQFLPIVGEFGIFSADALNLNQRGNALIVNQIVDALNLNFNGNLSRVNPNDFAGTPINIAGN</sequence>
<evidence type="ECO:0000313" key="2">
    <source>
        <dbReference type="EMBL" id="OEK04906.1"/>
    </source>
</evidence>
<comment type="caution">
    <text evidence="2">The sequence shown here is derived from an EMBL/GenBank/DDBJ whole genome shotgun (WGS) entry which is preliminary data.</text>
</comment>
<feature type="chain" id="PRO_5009185870" evidence="1">
    <location>
        <begin position="42"/>
        <end position="521"/>
    </location>
</feature>
<reference evidence="2 3" key="1">
    <citation type="submission" date="2016-08" db="EMBL/GenBank/DDBJ databases">
        <title>Draft genome of Fabibacter sp. strain SK-8.</title>
        <authorList>
            <person name="Wong S.-K."/>
            <person name="Hamasaki K."/>
            <person name="Yoshizawa S."/>
        </authorList>
    </citation>
    <scope>NUCLEOTIDE SEQUENCE [LARGE SCALE GENOMIC DNA]</scope>
    <source>
        <strain evidence="2 3">SK-8</strain>
    </source>
</reference>
<dbReference type="Gene3D" id="3.40.50.1110">
    <property type="entry name" value="SGNH hydrolase"/>
    <property type="match status" value="2"/>
</dbReference>
<dbReference type="GO" id="GO:0016788">
    <property type="term" value="F:hydrolase activity, acting on ester bonds"/>
    <property type="evidence" value="ECO:0007669"/>
    <property type="project" value="UniProtKB-ARBA"/>
</dbReference>
<organism evidence="2 3">
    <name type="scientific">Roseivirga misakiensis</name>
    <dbReference type="NCBI Taxonomy" id="1563681"/>
    <lineage>
        <taxon>Bacteria</taxon>
        <taxon>Pseudomonadati</taxon>
        <taxon>Bacteroidota</taxon>
        <taxon>Cytophagia</taxon>
        <taxon>Cytophagales</taxon>
        <taxon>Roseivirgaceae</taxon>
        <taxon>Roseivirga</taxon>
    </lineage>
</organism>
<keyword evidence="3" id="KW-1185">Reference proteome</keyword>
<protein>
    <submittedName>
        <fullName evidence="2">Uncharacterized protein</fullName>
    </submittedName>
</protein>
<accession>A0A1E5T0M6</accession>
<keyword evidence="1" id="KW-0732">Signal</keyword>
<dbReference type="STRING" id="1563681.BFP71_15835"/>
<dbReference type="SUPFAM" id="SSF52266">
    <property type="entry name" value="SGNH hydrolase"/>
    <property type="match status" value="2"/>
</dbReference>